<accession>F4LQ87</accession>
<evidence type="ECO:0000256" key="2">
    <source>
        <dbReference type="ARBA" id="ARBA00022741"/>
    </source>
</evidence>
<dbReference type="GO" id="GO:0016887">
    <property type="term" value="F:ATP hydrolysis activity"/>
    <property type="evidence" value="ECO:0007669"/>
    <property type="project" value="InterPro"/>
</dbReference>
<dbReference type="Pfam" id="PF00005">
    <property type="entry name" value="ABC_tran"/>
    <property type="match status" value="1"/>
</dbReference>
<dbReference type="AlphaFoldDB" id="F4LQ87"/>
<dbReference type="PANTHER" id="PTHR42939">
    <property type="entry name" value="ABC TRANSPORTER ATP-BINDING PROTEIN ALBC-RELATED"/>
    <property type="match status" value="1"/>
</dbReference>
<dbReference type="PROSITE" id="PS50893">
    <property type="entry name" value="ABC_TRANSPORTER_2"/>
    <property type="match status" value="1"/>
</dbReference>
<dbReference type="RefSeq" id="WP_013757827.1">
    <property type="nucleotide sequence ID" value="NC_015500.1"/>
</dbReference>
<gene>
    <name evidence="5" type="ordered locus">Trebr_0666</name>
</gene>
<dbReference type="STRING" id="906968.Trebr_0666"/>
<dbReference type="OrthoDB" id="9804819at2"/>
<feature type="domain" description="ABC transporter" evidence="4">
    <location>
        <begin position="7"/>
        <end position="229"/>
    </location>
</feature>
<dbReference type="HOGENOM" id="CLU_000604_1_2_12"/>
<evidence type="ECO:0000256" key="1">
    <source>
        <dbReference type="ARBA" id="ARBA00022448"/>
    </source>
</evidence>
<dbReference type="GO" id="GO:0005524">
    <property type="term" value="F:ATP binding"/>
    <property type="evidence" value="ECO:0007669"/>
    <property type="project" value="UniProtKB-KW"/>
</dbReference>
<dbReference type="Proteomes" id="UP000006546">
    <property type="component" value="Chromosome"/>
</dbReference>
<keyword evidence="3" id="KW-0067">ATP-binding</keyword>
<proteinExistence type="predicted"/>
<evidence type="ECO:0000256" key="3">
    <source>
        <dbReference type="ARBA" id="ARBA00022840"/>
    </source>
</evidence>
<dbReference type="EMBL" id="CP002696">
    <property type="protein sequence ID" value="AEE16108.1"/>
    <property type="molecule type" value="Genomic_DNA"/>
</dbReference>
<keyword evidence="2" id="KW-0547">Nucleotide-binding</keyword>
<name>F4LQ87_TREBD</name>
<dbReference type="SUPFAM" id="SSF52540">
    <property type="entry name" value="P-loop containing nucleoside triphosphate hydrolases"/>
    <property type="match status" value="1"/>
</dbReference>
<organism evidence="5 6">
    <name type="scientific">Treponema brennaborense (strain DSM 12168 / CIP 105900 / DD5/3)</name>
    <dbReference type="NCBI Taxonomy" id="906968"/>
    <lineage>
        <taxon>Bacteria</taxon>
        <taxon>Pseudomonadati</taxon>
        <taxon>Spirochaetota</taxon>
        <taxon>Spirochaetia</taxon>
        <taxon>Spirochaetales</taxon>
        <taxon>Treponemataceae</taxon>
        <taxon>Treponema</taxon>
    </lineage>
</organism>
<dbReference type="InterPro" id="IPR003439">
    <property type="entry name" value="ABC_transporter-like_ATP-bd"/>
</dbReference>
<dbReference type="PANTHER" id="PTHR42939:SF1">
    <property type="entry name" value="ABC TRANSPORTER ATP-BINDING PROTEIN ALBC-RELATED"/>
    <property type="match status" value="1"/>
</dbReference>
<keyword evidence="6" id="KW-1185">Reference proteome</keyword>
<dbReference type="KEGG" id="tbe:Trebr_0666"/>
<sequence>MNDQYIVRIENLEKKYTRKRALNGVTISLEKGKILGLMGPNGSGKTTLLKILAGLRKPSGGTVTIGGKPLGTETKAMVSFLPDRNILYRWMSAEDAIRFYADYFRDFDTEKAFDMLSFMNLERHEKIQTMSKGMVEKMNLTLVFSRNAKLYLLDEPLGGVDPVARDRIVSAIVKTYSENSSIIVSTHLVNDVENMFDDVCFIHEGTCLLQGSAESLRAERKMSINQLYVQLFQDK</sequence>
<dbReference type="CDD" id="cd03230">
    <property type="entry name" value="ABC_DR_subfamily_A"/>
    <property type="match status" value="1"/>
</dbReference>
<dbReference type="eggNOG" id="COG1131">
    <property type="taxonomic scope" value="Bacteria"/>
</dbReference>
<protein>
    <submittedName>
        <fullName evidence="5">ABC transporter related protein</fullName>
    </submittedName>
</protein>
<reference evidence="6" key="1">
    <citation type="submission" date="2011-04" db="EMBL/GenBank/DDBJ databases">
        <title>The complete genome of Treponema brennaborense DSM 12168.</title>
        <authorList>
            <person name="Lucas S."/>
            <person name="Han J."/>
            <person name="Lapidus A."/>
            <person name="Bruce D."/>
            <person name="Goodwin L."/>
            <person name="Pitluck S."/>
            <person name="Peters L."/>
            <person name="Kyrpides N."/>
            <person name="Mavromatis K."/>
            <person name="Ivanova N."/>
            <person name="Mikhailova N."/>
            <person name="Pagani I."/>
            <person name="Teshima H."/>
            <person name="Detter J.C."/>
            <person name="Tapia R."/>
            <person name="Han C."/>
            <person name="Land M."/>
            <person name="Hauser L."/>
            <person name="Markowitz V."/>
            <person name="Cheng J.-F."/>
            <person name="Hugenholtz P."/>
            <person name="Woyke T."/>
            <person name="Wu D."/>
            <person name="Gronow S."/>
            <person name="Wellnitz S."/>
            <person name="Brambilla E."/>
            <person name="Klenk H.-P."/>
            <person name="Eisen J.A."/>
        </authorList>
    </citation>
    <scope>NUCLEOTIDE SEQUENCE [LARGE SCALE GENOMIC DNA]</scope>
    <source>
        <strain evidence="6">DSM 12168 / CIP 105900 / DD5/3</strain>
    </source>
</reference>
<keyword evidence="1" id="KW-0813">Transport</keyword>
<dbReference type="InterPro" id="IPR051782">
    <property type="entry name" value="ABC_Transporter_VariousFunc"/>
</dbReference>
<evidence type="ECO:0000313" key="6">
    <source>
        <dbReference type="Proteomes" id="UP000006546"/>
    </source>
</evidence>
<dbReference type="Gene3D" id="3.40.50.300">
    <property type="entry name" value="P-loop containing nucleotide triphosphate hydrolases"/>
    <property type="match status" value="1"/>
</dbReference>
<evidence type="ECO:0000259" key="4">
    <source>
        <dbReference type="PROSITE" id="PS50893"/>
    </source>
</evidence>
<dbReference type="InterPro" id="IPR027417">
    <property type="entry name" value="P-loop_NTPase"/>
</dbReference>
<evidence type="ECO:0000313" key="5">
    <source>
        <dbReference type="EMBL" id="AEE16108.1"/>
    </source>
</evidence>
<dbReference type="SMART" id="SM00382">
    <property type="entry name" value="AAA"/>
    <property type="match status" value="1"/>
</dbReference>
<dbReference type="InterPro" id="IPR003593">
    <property type="entry name" value="AAA+_ATPase"/>
</dbReference>